<keyword evidence="8" id="KW-1185">Reference proteome</keyword>
<name>A9G572_SORC5</name>
<proteinExistence type="predicted"/>
<dbReference type="InterPro" id="IPR011044">
    <property type="entry name" value="Quino_amine_DH_bsu"/>
</dbReference>
<evidence type="ECO:0000313" key="8">
    <source>
        <dbReference type="Proteomes" id="UP000002139"/>
    </source>
</evidence>
<feature type="compositionally biased region" description="Basic and acidic residues" evidence="5">
    <location>
        <begin position="273"/>
        <end position="282"/>
    </location>
</feature>
<feature type="region of interest" description="Disordered" evidence="5">
    <location>
        <begin position="62"/>
        <end position="98"/>
    </location>
</feature>
<dbReference type="SUPFAM" id="SSF50969">
    <property type="entry name" value="YVTN repeat-like/Quinoprotein amine dehydrogenase"/>
    <property type="match status" value="1"/>
</dbReference>
<dbReference type="BioCyc" id="SCEL448385:SCE_RS45165-MONOMER"/>
<dbReference type="AlphaFoldDB" id="A9G572"/>
<reference evidence="7 8" key="1">
    <citation type="journal article" date="2007" name="Nat. Biotechnol.">
        <title>Complete genome sequence of the myxobacterium Sorangium cellulosum.</title>
        <authorList>
            <person name="Schneiker S."/>
            <person name="Perlova O."/>
            <person name="Kaiser O."/>
            <person name="Gerth K."/>
            <person name="Alici A."/>
            <person name="Altmeyer M.O."/>
            <person name="Bartels D."/>
            <person name="Bekel T."/>
            <person name="Beyer S."/>
            <person name="Bode E."/>
            <person name="Bode H.B."/>
            <person name="Bolten C.J."/>
            <person name="Choudhuri J.V."/>
            <person name="Doss S."/>
            <person name="Elnakady Y.A."/>
            <person name="Frank B."/>
            <person name="Gaigalat L."/>
            <person name="Goesmann A."/>
            <person name="Groeger C."/>
            <person name="Gross F."/>
            <person name="Jelsbak L."/>
            <person name="Jelsbak L."/>
            <person name="Kalinowski J."/>
            <person name="Kegler C."/>
            <person name="Knauber T."/>
            <person name="Konietzny S."/>
            <person name="Kopp M."/>
            <person name="Krause L."/>
            <person name="Krug D."/>
            <person name="Linke B."/>
            <person name="Mahmud T."/>
            <person name="Martinez-Arias R."/>
            <person name="McHardy A.C."/>
            <person name="Merai M."/>
            <person name="Meyer F."/>
            <person name="Mormann S."/>
            <person name="Munoz-Dorado J."/>
            <person name="Perez J."/>
            <person name="Pradella S."/>
            <person name="Rachid S."/>
            <person name="Raddatz G."/>
            <person name="Rosenau F."/>
            <person name="Rueckert C."/>
            <person name="Sasse F."/>
            <person name="Scharfe M."/>
            <person name="Schuster S.C."/>
            <person name="Suen G."/>
            <person name="Treuner-Lange A."/>
            <person name="Velicer G.J."/>
            <person name="Vorholter F.-J."/>
            <person name="Weissman K.J."/>
            <person name="Welch R.D."/>
            <person name="Wenzel S.C."/>
            <person name="Whitworth D.E."/>
            <person name="Wilhelm S."/>
            <person name="Wittmann C."/>
            <person name="Bloecker H."/>
            <person name="Puehler A."/>
            <person name="Mueller R."/>
        </authorList>
    </citation>
    <scope>NUCLEOTIDE SEQUENCE [LARGE SCALE GENOMIC DNA]</scope>
    <source>
        <strain evidence="8">So ce56</strain>
    </source>
</reference>
<organism evidence="7 8">
    <name type="scientific">Sorangium cellulosum (strain So ce56)</name>
    <name type="common">Polyangium cellulosum (strain So ce56)</name>
    <dbReference type="NCBI Taxonomy" id="448385"/>
    <lineage>
        <taxon>Bacteria</taxon>
        <taxon>Pseudomonadati</taxon>
        <taxon>Myxococcota</taxon>
        <taxon>Polyangia</taxon>
        <taxon>Polyangiales</taxon>
        <taxon>Polyangiaceae</taxon>
        <taxon>Sorangium</taxon>
    </lineage>
</organism>
<feature type="domain" description="Cytochrome c" evidence="6">
    <location>
        <begin position="655"/>
        <end position="756"/>
    </location>
</feature>
<dbReference type="GO" id="GO:0020037">
    <property type="term" value="F:heme binding"/>
    <property type="evidence" value="ECO:0007669"/>
    <property type="project" value="InterPro"/>
</dbReference>
<evidence type="ECO:0000256" key="3">
    <source>
        <dbReference type="ARBA" id="ARBA00023004"/>
    </source>
</evidence>
<dbReference type="InterPro" id="IPR015943">
    <property type="entry name" value="WD40/YVTN_repeat-like_dom_sf"/>
</dbReference>
<accession>A9G572</accession>
<dbReference type="InterPro" id="IPR051395">
    <property type="entry name" value="Cytochrome_c_Peroxidase/MauG"/>
</dbReference>
<dbReference type="PANTHER" id="PTHR30600">
    <property type="entry name" value="CYTOCHROME C PEROXIDASE-RELATED"/>
    <property type="match status" value="1"/>
</dbReference>
<evidence type="ECO:0000256" key="5">
    <source>
        <dbReference type="SAM" id="MobiDB-lite"/>
    </source>
</evidence>
<keyword evidence="2 4" id="KW-0479">Metal-binding</keyword>
<dbReference type="SUPFAM" id="SSF46626">
    <property type="entry name" value="Cytochrome c"/>
    <property type="match status" value="2"/>
</dbReference>
<feature type="region of interest" description="Disordered" evidence="5">
    <location>
        <begin position="1"/>
        <end position="28"/>
    </location>
</feature>
<keyword evidence="7" id="KW-0560">Oxidoreductase</keyword>
<dbReference type="GO" id="GO:0046872">
    <property type="term" value="F:metal ion binding"/>
    <property type="evidence" value="ECO:0007669"/>
    <property type="project" value="UniProtKB-KW"/>
</dbReference>
<feature type="region of interest" description="Disordered" evidence="5">
    <location>
        <begin position="263"/>
        <end position="308"/>
    </location>
</feature>
<dbReference type="eggNOG" id="COG1858">
    <property type="taxonomic scope" value="Bacteria"/>
</dbReference>
<dbReference type="Gene3D" id="2.130.10.10">
    <property type="entry name" value="YVTN repeat-like/Quinoprotein amine dehydrogenase"/>
    <property type="match status" value="1"/>
</dbReference>
<gene>
    <name evidence="7" type="ordered locus">sce8814</name>
</gene>
<evidence type="ECO:0000259" key="6">
    <source>
        <dbReference type="PROSITE" id="PS51007"/>
    </source>
</evidence>
<dbReference type="GO" id="GO:0009055">
    <property type="term" value="F:electron transfer activity"/>
    <property type="evidence" value="ECO:0007669"/>
    <property type="project" value="InterPro"/>
</dbReference>
<dbReference type="STRING" id="448385.sce8814"/>
<keyword evidence="3 4" id="KW-0408">Iron</keyword>
<evidence type="ECO:0000256" key="2">
    <source>
        <dbReference type="ARBA" id="ARBA00022723"/>
    </source>
</evidence>
<dbReference type="KEGG" id="scl:sce8814"/>
<dbReference type="Proteomes" id="UP000002139">
    <property type="component" value="Chromosome"/>
</dbReference>
<evidence type="ECO:0000256" key="4">
    <source>
        <dbReference type="PROSITE-ProRule" id="PRU00433"/>
    </source>
</evidence>
<dbReference type="Gene3D" id="1.10.760.10">
    <property type="entry name" value="Cytochrome c-like domain"/>
    <property type="match status" value="2"/>
</dbReference>
<feature type="domain" description="Cytochrome c" evidence="6">
    <location>
        <begin position="513"/>
        <end position="614"/>
    </location>
</feature>
<dbReference type="InterPro" id="IPR009056">
    <property type="entry name" value="Cyt_c-like_dom"/>
</dbReference>
<keyword evidence="1 4" id="KW-0349">Heme</keyword>
<dbReference type="PROSITE" id="PS51007">
    <property type="entry name" value="CYTC"/>
    <property type="match status" value="2"/>
</dbReference>
<evidence type="ECO:0000313" key="7">
    <source>
        <dbReference type="EMBL" id="CAN98986.1"/>
    </source>
</evidence>
<evidence type="ECO:0000256" key="1">
    <source>
        <dbReference type="ARBA" id="ARBA00022617"/>
    </source>
</evidence>
<sequence length="756" mass="78500">METLRESRQVHPPALQPGQARRATTPRRCPCHTLARWADGPGMRAAAPTALALLALACAPSPRDPAPAPPPSPPAAAEAPPPPTCARRAAGPAPAPLDATHAGSGVALAELGGRTLAFVADEDDAALHTVDIDARAALARTPLAGRPAQVIVLGDGRVVASLRDRALLEVLEPVGPAAPLERRCLVPVASEPMGLAMTPDRATLLVASRWGHALTSLATADLRRTGELPLARDPSAVVASSDGRRAFVSHAVGGRISVVTLGEDGAPTGARELSTDGVERRAPRSTSKLAKPFPRSSSGPSRKVSFDLEDGTPFQMRRPTVSVERRGSQGFALARAASGAVFAPSALVDPGPATGAGGYGSALVHTVIEHIAVVDAMGERADVPPVSTHLGLGGCRLPRAAAIEPGDEVLLVACLGHDEVIAYDARAQIPGKPQRTGSVRDRELFRARVGAGPTAIAVDGARRRAVVFSRFDGALTILPAARDPGPTAIGASGKELAGELPVIALPRASRLDEQRAEGQRLFHAAGGRRVAFDGRACASCHPDGRDDALTWSTPEGPRQTPMLMGRLDGTAPYGWEGSKKDLESHFARTMSRLAGTGLSAKERDAIFAYLRGMEPPAEAAVLTAEERAALAAAPAGAVEAAAAEPTAAAAGARAALAARGEELFHAREAGCSSCHVGDELTTDGARHDVRSATRFETERSFETPSLRFVGRSAPYYHDGRYPTLLALVEGVDGSMGHTAHLSAGDRRALVAYLESL</sequence>
<dbReference type="InterPro" id="IPR036909">
    <property type="entry name" value="Cyt_c-like_dom_sf"/>
</dbReference>
<feature type="compositionally biased region" description="Pro residues" evidence="5">
    <location>
        <begin position="62"/>
        <end position="84"/>
    </location>
</feature>
<dbReference type="eggNOG" id="COG3391">
    <property type="taxonomic scope" value="Bacteria"/>
</dbReference>
<protein>
    <submittedName>
        <fullName evidence="7">Cytochrome c peroxidase</fullName>
    </submittedName>
</protein>
<keyword evidence="7" id="KW-0575">Peroxidase</keyword>
<dbReference type="EMBL" id="AM746676">
    <property type="protein sequence ID" value="CAN98986.1"/>
    <property type="molecule type" value="Genomic_DNA"/>
</dbReference>
<dbReference type="HOGENOM" id="CLU_021359_0_0_7"/>
<dbReference type="GO" id="GO:0004130">
    <property type="term" value="F:cytochrome-c peroxidase activity"/>
    <property type="evidence" value="ECO:0007669"/>
    <property type="project" value="TreeGrafter"/>
</dbReference>